<sequence length="143" mass="15779">MKSALSENTLSSYGRVSLLHNESLATIASQGWCVSQRGHVAEAGKQGRQMDFETSEQSDHRVDKSSSLKPINLQEKSSEKNNQSADKAKQSQNGKDVVNHPVTVDKGSFSDTGTQIYTHQPLNEAQPNPSVFENCFRILIMTK</sequence>
<name>A0AAN9FGH4_CLITE</name>
<evidence type="ECO:0000256" key="1">
    <source>
        <dbReference type="SAM" id="MobiDB-lite"/>
    </source>
</evidence>
<evidence type="ECO:0000313" key="3">
    <source>
        <dbReference type="Proteomes" id="UP001359559"/>
    </source>
</evidence>
<evidence type="ECO:0000313" key="2">
    <source>
        <dbReference type="EMBL" id="KAK7271473.1"/>
    </source>
</evidence>
<feature type="compositionally biased region" description="Basic and acidic residues" evidence="1">
    <location>
        <begin position="57"/>
        <end position="66"/>
    </location>
</feature>
<organism evidence="2 3">
    <name type="scientific">Clitoria ternatea</name>
    <name type="common">Butterfly pea</name>
    <dbReference type="NCBI Taxonomy" id="43366"/>
    <lineage>
        <taxon>Eukaryota</taxon>
        <taxon>Viridiplantae</taxon>
        <taxon>Streptophyta</taxon>
        <taxon>Embryophyta</taxon>
        <taxon>Tracheophyta</taxon>
        <taxon>Spermatophyta</taxon>
        <taxon>Magnoliopsida</taxon>
        <taxon>eudicotyledons</taxon>
        <taxon>Gunneridae</taxon>
        <taxon>Pentapetalae</taxon>
        <taxon>rosids</taxon>
        <taxon>fabids</taxon>
        <taxon>Fabales</taxon>
        <taxon>Fabaceae</taxon>
        <taxon>Papilionoideae</taxon>
        <taxon>50 kb inversion clade</taxon>
        <taxon>NPAAA clade</taxon>
        <taxon>indigoferoid/millettioid clade</taxon>
        <taxon>Phaseoleae</taxon>
        <taxon>Clitoria</taxon>
    </lineage>
</organism>
<reference evidence="2 3" key="1">
    <citation type="submission" date="2024-01" db="EMBL/GenBank/DDBJ databases">
        <title>The genomes of 5 underutilized Papilionoideae crops provide insights into root nodulation and disease resistance.</title>
        <authorList>
            <person name="Yuan L."/>
        </authorList>
    </citation>
    <scope>NUCLEOTIDE SEQUENCE [LARGE SCALE GENOMIC DNA]</scope>
    <source>
        <strain evidence="2">LY-2023</strain>
        <tissue evidence="2">Leaf</tissue>
    </source>
</reference>
<dbReference type="AlphaFoldDB" id="A0AAN9FGH4"/>
<dbReference type="EMBL" id="JAYKXN010000007">
    <property type="protein sequence ID" value="KAK7271473.1"/>
    <property type="molecule type" value="Genomic_DNA"/>
</dbReference>
<protein>
    <submittedName>
        <fullName evidence="2">Uncharacterized protein</fullName>
    </submittedName>
</protein>
<dbReference type="Proteomes" id="UP001359559">
    <property type="component" value="Unassembled WGS sequence"/>
</dbReference>
<feature type="region of interest" description="Disordered" evidence="1">
    <location>
        <begin position="42"/>
        <end position="111"/>
    </location>
</feature>
<keyword evidence="3" id="KW-1185">Reference proteome</keyword>
<feature type="compositionally biased region" description="Polar residues" evidence="1">
    <location>
        <begin position="80"/>
        <end position="94"/>
    </location>
</feature>
<comment type="caution">
    <text evidence="2">The sequence shown here is derived from an EMBL/GenBank/DDBJ whole genome shotgun (WGS) entry which is preliminary data.</text>
</comment>
<accession>A0AAN9FGH4</accession>
<gene>
    <name evidence="2" type="ORF">RJT34_27413</name>
</gene>
<proteinExistence type="predicted"/>